<dbReference type="Proteomes" id="UP000005408">
    <property type="component" value="Unassembled WGS sequence"/>
</dbReference>
<dbReference type="OrthoDB" id="10598176at2759"/>
<evidence type="ECO:0000313" key="2">
    <source>
        <dbReference type="EnsemblMetazoa" id="G15017.1:cds"/>
    </source>
</evidence>
<sequence length="1193" mass="139092">MNSPCKPYQEADQKLEKDNSGVYSLKTLSVEEVQTKVKECSMKRDQGMDGKVDSEDNSPVTLFDEECQSLQESVNHGMDFPQKISETEDQEKERKVDSGIHSPMGVNEEVQEMKDYDNKETISLQKISEKENEEIKGTVDSGVGDGTPETKDNDSEETDSVQEISEMKNPELEGDDDSRFFTPKTPSWEACGDTKERNSPQRLDEKKDKDKESDDDISEDEVYSLTQLFKEDVQEYEAVDNREMRYPEKIQIPKMDDKRLMIGGEWKGKLEKGDNQEVYLLTQSSKEESCKKIEGIGSRFWNSPGIDRKTNQTKRDSVRKNIFHLNKTTASTLATIPSSFYFKIKELKLPSSWETQKETKKLACGCCNKYCLYWNVCQVCDIFLCDYCFSVSHSPILQHKITRYIAFSEFGCLAHIRISKYFCLDCIRPRCEDCKKEKCRGHYLITRDFKDNIDHGKVKEENILERKRTEKQALTTQAIKSASPGTKPCCKYCHLSQEQYNLCKDCMEFFCDFCLALYHPKGHTVCKRVSFSQFACAKHKIVYRYFCDQCRKMRCDECIVFEKLCSEHASSLHKLEDHMALEKGEETTRFHFNFGEKEFESDDHGHRYGDIEPYPSERQGYLDLLQSAAEGDRKIDEKVGLNQLEEHRNGNIRIKSDECTQANKMQSMQTKSIIRQTFQTSEERCNVGHFCKFCRLKSERYNICEDCMIYFCDKCWTTYHPTHHTICRSKPFSLFGCSEHIKICSYFCDNCKTMRCSDCILINGKCSGHKITILLNHVLKEKGDFGVETQNFFSSSYQTINFLSEQLDTAENSTLLTKLQNEETLRQEFASLRFLITEKEQQMWNDLEQEYKMQRAKIRQQRRAIDLHVKEDGKLFSRSLTILETSSLLSFHFDVQEIWKRLKNLKRKIERLQSPEANSELLLASKFSLWREKQELAKSLRLRKPEELEISCLKHTVYFDDPTKPLRVGDLVTMPDSTLSSFHRMRVEIRKTVREVIWHSDCCSIDDYIANVEGKIALESNCRYLIKIFFVTTTYESNDTQRNAIPKHILVITGRDIPMDMDDEPCPHLCNIIGHQIGVQEKIRLHAMYGGKVHNPFVPINDEVISFEERRCFEQIHSSSSYPLKKSQSKKKTKRFDSLQRVSRRFYHVENVDGRFLCISAMNEYKELSLEELRLQDYTDSDLITSDSIYNLF</sequence>
<name>A0A8W8IPJ3_MAGGI</name>
<feature type="region of interest" description="Disordered" evidence="1">
    <location>
        <begin position="72"/>
        <end position="220"/>
    </location>
</feature>
<dbReference type="Pfam" id="PF21240">
    <property type="entry name" value="Nup98_GLEBS"/>
    <property type="match status" value="1"/>
</dbReference>
<feature type="compositionally biased region" description="Basic and acidic residues" evidence="1">
    <location>
        <begin position="192"/>
        <end position="212"/>
    </location>
</feature>
<feature type="compositionally biased region" description="Basic and acidic residues" evidence="1">
    <location>
        <begin position="127"/>
        <end position="137"/>
    </location>
</feature>
<accession>A0A8W8IPJ3</accession>
<organism evidence="2 3">
    <name type="scientific">Magallana gigas</name>
    <name type="common">Pacific oyster</name>
    <name type="synonym">Crassostrea gigas</name>
    <dbReference type="NCBI Taxonomy" id="29159"/>
    <lineage>
        <taxon>Eukaryota</taxon>
        <taxon>Metazoa</taxon>
        <taxon>Spiralia</taxon>
        <taxon>Lophotrochozoa</taxon>
        <taxon>Mollusca</taxon>
        <taxon>Bivalvia</taxon>
        <taxon>Autobranchia</taxon>
        <taxon>Pteriomorphia</taxon>
        <taxon>Ostreida</taxon>
        <taxon>Ostreoidea</taxon>
        <taxon>Ostreidae</taxon>
        <taxon>Magallana</taxon>
    </lineage>
</organism>
<evidence type="ECO:0000313" key="3">
    <source>
        <dbReference type="Proteomes" id="UP000005408"/>
    </source>
</evidence>
<proteinExistence type="predicted"/>
<reference evidence="2" key="1">
    <citation type="submission" date="2022-08" db="UniProtKB">
        <authorList>
            <consortium name="EnsemblMetazoa"/>
        </authorList>
    </citation>
    <scope>IDENTIFICATION</scope>
    <source>
        <strain evidence="2">05x7-T-G4-1.051#20</strain>
    </source>
</reference>
<dbReference type="EnsemblMetazoa" id="G15017.1">
    <property type="protein sequence ID" value="G15017.1:cds"/>
    <property type="gene ID" value="G15017"/>
</dbReference>
<dbReference type="Gene3D" id="1.10.10.2360">
    <property type="match status" value="1"/>
</dbReference>
<keyword evidence="3" id="KW-1185">Reference proteome</keyword>
<protein>
    <submittedName>
        <fullName evidence="2">Uncharacterized protein</fullName>
    </submittedName>
</protein>
<dbReference type="AlphaFoldDB" id="A0A8W8IPJ3"/>
<evidence type="ECO:0000256" key="1">
    <source>
        <dbReference type="SAM" id="MobiDB-lite"/>
    </source>
</evidence>
<feature type="compositionally biased region" description="Basic and acidic residues" evidence="1">
    <location>
        <begin position="111"/>
        <end position="120"/>
    </location>
</feature>